<keyword evidence="4" id="KW-1185">Reference proteome</keyword>
<evidence type="ECO:0000313" key="4">
    <source>
        <dbReference type="Proteomes" id="UP000461010"/>
    </source>
</evidence>
<name>A0A6L4WQQ0_9BACT</name>
<reference evidence="4 5" key="1">
    <citation type="submission" date="2019-10" db="EMBL/GenBank/DDBJ databases">
        <title>Poseidonibacter ostreae sp. nov., isolated from the gut of the Ostrea denselamellosa.</title>
        <authorList>
            <person name="Choi A."/>
        </authorList>
    </citation>
    <scope>NUCLEOTIDE SEQUENCE [LARGE SCALE GENOMIC DNA]</scope>
    <source>
        <strain evidence="2 5">SJOD-M-33</strain>
        <strain evidence="3 4">SJOD-M-5</strain>
    </source>
</reference>
<feature type="region of interest" description="Disordered" evidence="1">
    <location>
        <begin position="1"/>
        <end position="30"/>
    </location>
</feature>
<evidence type="ECO:0000256" key="1">
    <source>
        <dbReference type="SAM" id="MobiDB-lite"/>
    </source>
</evidence>
<accession>A0A6L4WQQ0</accession>
<organism evidence="2 5">
    <name type="scientific">Poseidonibacter ostreae</name>
    <dbReference type="NCBI Taxonomy" id="2654171"/>
    <lineage>
        <taxon>Bacteria</taxon>
        <taxon>Pseudomonadati</taxon>
        <taxon>Campylobacterota</taxon>
        <taxon>Epsilonproteobacteria</taxon>
        <taxon>Campylobacterales</taxon>
        <taxon>Arcobacteraceae</taxon>
        <taxon>Poseidonibacter</taxon>
    </lineage>
</organism>
<sequence>MISGVDSSQMAMLQQSTQSSSTNSLSSSQLETISSVLEDYDASNLSQSDAQSIVAAFENAGIEPSAELASAMEEAGFDAREIGDLAGGKSGGGMPPPPPAEETDSISSLLDTLLNTEEDEESTSTSFDDIMDYTSRILNLNDESKTEVMDLLDKYSNEDADYTAEETNNLLKTALSQILSDTNNYKSVSFYG</sequence>
<feature type="region of interest" description="Disordered" evidence="1">
    <location>
        <begin position="82"/>
        <end position="105"/>
    </location>
</feature>
<evidence type="ECO:0000313" key="5">
    <source>
        <dbReference type="Proteomes" id="UP000472839"/>
    </source>
</evidence>
<proteinExistence type="predicted"/>
<evidence type="ECO:0000313" key="2">
    <source>
        <dbReference type="EMBL" id="KAB7887192.1"/>
    </source>
</evidence>
<dbReference type="RefSeq" id="WP_152191846.1">
    <property type="nucleotide sequence ID" value="NZ_WFKJ01000054.1"/>
</dbReference>
<dbReference type="Proteomes" id="UP000472839">
    <property type="component" value="Unassembled WGS sequence"/>
</dbReference>
<protein>
    <submittedName>
        <fullName evidence="2">Uncharacterized protein</fullName>
    </submittedName>
</protein>
<dbReference type="AlphaFoldDB" id="A0A6L4WQQ0"/>
<gene>
    <name evidence="3" type="ORF">GBG18_13395</name>
    <name evidence="2" type="ORF">GBG19_11165</name>
</gene>
<dbReference type="Proteomes" id="UP000461010">
    <property type="component" value="Unassembled WGS sequence"/>
</dbReference>
<comment type="caution">
    <text evidence="2">The sequence shown here is derived from an EMBL/GenBank/DDBJ whole genome shotgun (WGS) entry which is preliminary data.</text>
</comment>
<dbReference type="EMBL" id="WFKK01000034">
    <property type="protein sequence ID" value="KAB7887192.1"/>
    <property type="molecule type" value="Genomic_DNA"/>
</dbReference>
<dbReference type="EMBL" id="WFKJ01000054">
    <property type="protein sequence ID" value="KAB7888125.1"/>
    <property type="molecule type" value="Genomic_DNA"/>
</dbReference>
<evidence type="ECO:0000313" key="3">
    <source>
        <dbReference type="EMBL" id="KAB7888125.1"/>
    </source>
</evidence>
<feature type="compositionally biased region" description="Low complexity" evidence="1">
    <location>
        <begin position="7"/>
        <end position="30"/>
    </location>
</feature>